<dbReference type="InterPro" id="IPR051402">
    <property type="entry name" value="KPR-Related"/>
</dbReference>
<dbReference type="Gene3D" id="1.10.1040.10">
    <property type="entry name" value="N-(1-d-carboxylethyl)-l-norvaline Dehydrogenase, domain 2"/>
    <property type="match status" value="1"/>
</dbReference>
<comment type="catalytic activity">
    <reaction evidence="4">
        <text>(R)-pantoate + NADP(+) = 2-dehydropantoate + NADPH + H(+)</text>
        <dbReference type="Rhea" id="RHEA:16233"/>
        <dbReference type="ChEBI" id="CHEBI:11561"/>
        <dbReference type="ChEBI" id="CHEBI:15378"/>
        <dbReference type="ChEBI" id="CHEBI:15980"/>
        <dbReference type="ChEBI" id="CHEBI:57783"/>
        <dbReference type="ChEBI" id="CHEBI:58349"/>
        <dbReference type="EC" id="1.1.1.169"/>
    </reaction>
</comment>
<dbReference type="FunFam" id="3.40.50.720:FF:000609">
    <property type="entry name" value="2-dehydropantoate 2-reductase"/>
    <property type="match status" value="1"/>
</dbReference>
<keyword evidence="3 4" id="KW-0560">Oxidoreductase</keyword>
<dbReference type="PANTHER" id="PTHR21708">
    <property type="entry name" value="PROBABLE 2-DEHYDROPANTOATE 2-REDUCTASE"/>
    <property type="match status" value="1"/>
</dbReference>
<comment type="similarity">
    <text evidence="1 4">Belongs to the ketopantoate reductase family.</text>
</comment>
<dbReference type="InterPro" id="IPR013332">
    <property type="entry name" value="KPR_N"/>
</dbReference>
<evidence type="ECO:0000256" key="1">
    <source>
        <dbReference type="ARBA" id="ARBA00007870"/>
    </source>
</evidence>
<evidence type="ECO:0000259" key="7">
    <source>
        <dbReference type="Pfam" id="PF08546"/>
    </source>
</evidence>
<keyword evidence="2 4" id="KW-0521">NADP</keyword>
<dbReference type="Proteomes" id="UP000053475">
    <property type="component" value="Unassembled WGS sequence"/>
</dbReference>
<dbReference type="InterPro" id="IPR013752">
    <property type="entry name" value="KPA_reductase"/>
</dbReference>
<dbReference type="Pfam" id="PF08546">
    <property type="entry name" value="ApbA_C"/>
    <property type="match status" value="1"/>
</dbReference>
<keyword evidence="9" id="KW-1185">Reference proteome</keyword>
<dbReference type="AlphaFoldDB" id="A0A0C1C4D4"/>
<proteinExistence type="inferred from homology"/>
<evidence type="ECO:0000256" key="5">
    <source>
        <dbReference type="SAM" id="Phobius"/>
    </source>
</evidence>
<dbReference type="GO" id="GO:0015940">
    <property type="term" value="P:pantothenate biosynthetic process"/>
    <property type="evidence" value="ECO:0007669"/>
    <property type="project" value="InterPro"/>
</dbReference>
<dbReference type="NCBIfam" id="TIGR00745">
    <property type="entry name" value="apbA_panE"/>
    <property type="match status" value="1"/>
</dbReference>
<dbReference type="InterPro" id="IPR036291">
    <property type="entry name" value="NAD(P)-bd_dom_sf"/>
</dbReference>
<dbReference type="SUPFAM" id="SSF51735">
    <property type="entry name" value="NAD(P)-binding Rossmann-fold domains"/>
    <property type="match status" value="1"/>
</dbReference>
<dbReference type="EMBL" id="JOMC01000015">
    <property type="protein sequence ID" value="KIA75985.1"/>
    <property type="molecule type" value="Genomic_DNA"/>
</dbReference>
<protein>
    <recommendedName>
        <fullName evidence="4">2-dehydropantoate 2-reductase</fullName>
        <ecNumber evidence="4">1.1.1.169</ecNumber>
    </recommendedName>
    <alternativeName>
        <fullName evidence="4">Ketopantoate reductase</fullName>
    </alternativeName>
</protein>
<dbReference type="EC" id="1.1.1.169" evidence="4"/>
<keyword evidence="5" id="KW-0812">Transmembrane</keyword>
<accession>A0A0C1C4D4</accession>
<dbReference type="GO" id="GO:0005737">
    <property type="term" value="C:cytoplasm"/>
    <property type="evidence" value="ECO:0007669"/>
    <property type="project" value="TreeGrafter"/>
</dbReference>
<evidence type="ECO:0000259" key="6">
    <source>
        <dbReference type="Pfam" id="PF02558"/>
    </source>
</evidence>
<keyword evidence="5" id="KW-0472">Membrane</keyword>
<evidence type="ECO:0000256" key="4">
    <source>
        <dbReference type="RuleBase" id="RU362068"/>
    </source>
</evidence>
<name>A0A0C1C4D4_ASPUT</name>
<feature type="domain" description="Ketopantoate reductase N-terminal" evidence="6">
    <location>
        <begin position="8"/>
        <end position="158"/>
    </location>
</feature>
<evidence type="ECO:0000256" key="3">
    <source>
        <dbReference type="ARBA" id="ARBA00023002"/>
    </source>
</evidence>
<comment type="caution">
    <text evidence="8">The sequence shown here is derived from an EMBL/GenBank/DDBJ whole genome shotgun (WGS) entry which is preliminary data.</text>
</comment>
<dbReference type="InterPro" id="IPR008927">
    <property type="entry name" value="6-PGluconate_DH-like_C_sf"/>
</dbReference>
<dbReference type="GO" id="GO:0008677">
    <property type="term" value="F:2-dehydropantoate 2-reductase activity"/>
    <property type="evidence" value="ECO:0007669"/>
    <property type="project" value="UniProtKB-EC"/>
</dbReference>
<feature type="domain" description="Ketopantoate reductase C-terminal" evidence="7">
    <location>
        <begin position="190"/>
        <end position="313"/>
    </location>
</feature>
<comment type="function">
    <text evidence="4">Catalyzes the NADPH-dependent reduction of ketopantoate into pantoic acid.</text>
</comment>
<feature type="transmembrane region" description="Helical" evidence="5">
    <location>
        <begin position="7"/>
        <end position="27"/>
    </location>
</feature>
<dbReference type="PANTHER" id="PTHR21708:SF40">
    <property type="entry name" value="REDUCTASE FAMILY PROTEIN, PUTATIVE (AFU_ORTHOLOGUE AFUA_2G14497)-RELATED"/>
    <property type="match status" value="1"/>
</dbReference>
<evidence type="ECO:0000313" key="9">
    <source>
        <dbReference type="Proteomes" id="UP000053475"/>
    </source>
</evidence>
<evidence type="ECO:0000256" key="2">
    <source>
        <dbReference type="ARBA" id="ARBA00022857"/>
    </source>
</evidence>
<evidence type="ECO:0000313" key="8">
    <source>
        <dbReference type="EMBL" id="KIA75985.1"/>
    </source>
</evidence>
<dbReference type="InterPro" id="IPR003710">
    <property type="entry name" value="ApbA"/>
</dbReference>
<reference evidence="8 9" key="1">
    <citation type="submission" date="2014-11" db="EMBL/GenBank/DDBJ databases">
        <title>Genomics derived discovery of secondary metabolites biosynthetic gene clusters in Aspergillus ustus.</title>
        <authorList>
            <person name="Pi B."/>
            <person name="Dai F."/>
            <person name="Song X."/>
            <person name="Zhu C."/>
            <person name="Li H."/>
            <person name="Yu D."/>
        </authorList>
    </citation>
    <scope>NUCLEOTIDE SEQUENCE [LARGE SCALE GENOMIC DNA]</scope>
    <source>
        <strain evidence="8 9">3.3904</strain>
    </source>
</reference>
<gene>
    <name evidence="8" type="ORF">HK57_00162</name>
</gene>
<organism evidence="8 9">
    <name type="scientific">Aspergillus ustus</name>
    <dbReference type="NCBI Taxonomy" id="40382"/>
    <lineage>
        <taxon>Eukaryota</taxon>
        <taxon>Fungi</taxon>
        <taxon>Dikarya</taxon>
        <taxon>Ascomycota</taxon>
        <taxon>Pezizomycotina</taxon>
        <taxon>Eurotiomycetes</taxon>
        <taxon>Eurotiomycetidae</taxon>
        <taxon>Eurotiales</taxon>
        <taxon>Aspergillaceae</taxon>
        <taxon>Aspergillus</taxon>
        <taxon>Aspergillus subgen. Nidulantes</taxon>
    </lineage>
</organism>
<dbReference type="Gene3D" id="3.40.50.720">
    <property type="entry name" value="NAD(P)-binding Rossmann-like Domain"/>
    <property type="match status" value="1"/>
</dbReference>
<dbReference type="SUPFAM" id="SSF48179">
    <property type="entry name" value="6-phosphogluconate dehydrogenase C-terminal domain-like"/>
    <property type="match status" value="1"/>
</dbReference>
<dbReference type="InterPro" id="IPR013328">
    <property type="entry name" value="6PGD_dom2"/>
</dbReference>
<sequence>MAEPIDVLLYGLGAIGSFYAFILNRAAGVRLTVVARSNYDAVVENGIQITSANHGQHTFRPHRVIKSPAEASSTKFAFVVCTHKAVDPEAAIIPLEPVISEGTTIVVLQNGVGNEDPFRARFPKQTIISGVVWVGAAQSTPGVITHTTSERTQLGLFANPIIPSDLEESRLRHFTTLLAAGGTHFDVTDNIQRGRWEKVVWNVAWNAITTLTDQDVEAWLSSSPEAIPYTRRVMGEVISVARAVGVPLEEGLVDVLMERVSGLGQLRTSMQADREAGRGMEVEVILGVPVRKGREVGVATPCLEGLYVLLTAVNRRILSA</sequence>
<keyword evidence="5" id="KW-1133">Transmembrane helix</keyword>
<dbReference type="FunFam" id="1.10.1040.10:FF:000017">
    <property type="entry name" value="2-dehydropantoate 2-reductase"/>
    <property type="match status" value="1"/>
</dbReference>
<dbReference type="Pfam" id="PF02558">
    <property type="entry name" value="ApbA"/>
    <property type="match status" value="1"/>
</dbReference>